<gene>
    <name evidence="2" type="ORF">DS031_10985</name>
</gene>
<name>A0A366XZU8_9BACI</name>
<protein>
    <recommendedName>
        <fullName evidence="4">DUF4359 domain-containing protein</fullName>
    </recommendedName>
</protein>
<keyword evidence="3" id="KW-1185">Reference proteome</keyword>
<evidence type="ECO:0000313" key="2">
    <source>
        <dbReference type="EMBL" id="RBW69441.1"/>
    </source>
</evidence>
<dbReference type="EMBL" id="QOCW01000010">
    <property type="protein sequence ID" value="RBW69441.1"/>
    <property type="molecule type" value="Genomic_DNA"/>
</dbReference>
<evidence type="ECO:0000313" key="3">
    <source>
        <dbReference type="Proteomes" id="UP000253314"/>
    </source>
</evidence>
<dbReference type="AlphaFoldDB" id="A0A366XZU8"/>
<dbReference type="OrthoDB" id="2915110at2"/>
<comment type="caution">
    <text evidence="2">The sequence shown here is derived from an EMBL/GenBank/DDBJ whole genome shotgun (WGS) entry which is preliminary data.</text>
</comment>
<dbReference type="Pfam" id="PF14271">
    <property type="entry name" value="DUF4359"/>
    <property type="match status" value="1"/>
</dbReference>
<dbReference type="InterPro" id="IPR025578">
    <property type="entry name" value="DUF4359"/>
</dbReference>
<organism evidence="2 3">
    <name type="scientific">Bacillus taeanensis</name>
    <dbReference type="NCBI Taxonomy" id="273032"/>
    <lineage>
        <taxon>Bacteria</taxon>
        <taxon>Bacillati</taxon>
        <taxon>Bacillota</taxon>
        <taxon>Bacilli</taxon>
        <taxon>Bacillales</taxon>
        <taxon>Bacillaceae</taxon>
        <taxon>Bacillus</taxon>
    </lineage>
</organism>
<proteinExistence type="predicted"/>
<accession>A0A366XZU8</accession>
<evidence type="ECO:0008006" key="4">
    <source>
        <dbReference type="Google" id="ProtNLM"/>
    </source>
</evidence>
<sequence length="108" mass="12457">MNKKGECIRLSKKLIVILCVTALFFLCAFTNPDQEDYTNWAVHHLKEDKGILINLGTDYIAKPIINSSTETKDFLFFSIFQTSYSKDNVTKTIGFFNTFITFDKQNNE</sequence>
<reference evidence="2 3" key="1">
    <citation type="submission" date="2018-07" db="EMBL/GenBank/DDBJ databases">
        <title>Lottiidibacillus patelloidae gen. nov., sp. nov., isolated from the intestinal tract of a marine limpet and the reclassification of B. taeanensis BH030017T, B. algicola KMM 3737T and B. hwajinpoensis SW-72T as genus Lottiidibacillus.</title>
        <authorList>
            <person name="Liu R."/>
            <person name="Huang Z."/>
        </authorList>
    </citation>
    <scope>NUCLEOTIDE SEQUENCE [LARGE SCALE GENOMIC DNA]</scope>
    <source>
        <strain evidence="2 3">BH030017</strain>
    </source>
</reference>
<evidence type="ECO:0000256" key="1">
    <source>
        <dbReference type="SAM" id="SignalP"/>
    </source>
</evidence>
<keyword evidence="1" id="KW-0732">Signal</keyword>
<feature type="chain" id="PRO_5038552472" description="DUF4359 domain-containing protein" evidence="1">
    <location>
        <begin position="29"/>
        <end position="108"/>
    </location>
</feature>
<dbReference type="Proteomes" id="UP000253314">
    <property type="component" value="Unassembled WGS sequence"/>
</dbReference>
<feature type="signal peptide" evidence="1">
    <location>
        <begin position="1"/>
        <end position="28"/>
    </location>
</feature>